<dbReference type="EMBL" id="JYFN01000016">
    <property type="protein sequence ID" value="KJE23072.1"/>
    <property type="molecule type" value="Genomic_DNA"/>
</dbReference>
<accession>A0A0D8BI04</accession>
<reference evidence="2" key="1">
    <citation type="submission" date="2015-02" db="EMBL/GenBank/DDBJ databases">
        <title>Draft Genome of Frankia sp. CpI1-S.</title>
        <authorList>
            <person name="Oshone R.T."/>
            <person name="Ngom M."/>
            <person name="Ghodhbane-Gtari F."/>
            <person name="Gtari M."/>
            <person name="Morris K."/>
            <person name="Thomas K."/>
            <person name="Sen A."/>
            <person name="Tisa L.S."/>
        </authorList>
    </citation>
    <scope>NUCLEOTIDE SEQUENCE [LARGE SCALE GENOMIC DNA]</scope>
    <source>
        <strain evidence="2">CpI1-S</strain>
    </source>
</reference>
<dbReference type="AlphaFoldDB" id="A0A0D8BI04"/>
<evidence type="ECO:0000313" key="1">
    <source>
        <dbReference type="EMBL" id="KJE23072.1"/>
    </source>
</evidence>
<protein>
    <submittedName>
        <fullName evidence="1">Calcium binding</fullName>
    </submittedName>
</protein>
<evidence type="ECO:0000313" key="2">
    <source>
        <dbReference type="Proteomes" id="UP000032545"/>
    </source>
</evidence>
<dbReference type="Proteomes" id="UP000032545">
    <property type="component" value="Unassembled WGS sequence"/>
</dbReference>
<name>A0A0D8BI04_9ACTN</name>
<proteinExistence type="predicted"/>
<organism evidence="1 2">
    <name type="scientific">Frankia torreyi</name>
    <dbReference type="NCBI Taxonomy" id="1856"/>
    <lineage>
        <taxon>Bacteria</taxon>
        <taxon>Bacillati</taxon>
        <taxon>Actinomycetota</taxon>
        <taxon>Actinomycetes</taxon>
        <taxon>Frankiales</taxon>
        <taxon>Frankiaceae</taxon>
        <taxon>Frankia</taxon>
    </lineage>
</organism>
<sequence length="103" mass="10930">MAGLSDAELEALVERAVVDAYGEDEQLAAFQSVIEDNLAVPFRTTVLGVEVTVAGIDLLPGSGIVAVCVRGRHRQAVGILDLPLPTPPPAGAEWIEAFRHWAL</sequence>
<reference evidence="1 2" key="2">
    <citation type="journal article" date="2016" name="Genome Announc.">
        <title>Permanent Draft Genome Sequences for Two Variants of Frankia sp. Strain CpI1, the First Frankia Strain Isolated from Root Nodules of Comptonia peregrina.</title>
        <authorList>
            <person name="Oshone R."/>
            <person name="Hurst S.G.IV."/>
            <person name="Abebe-Akele F."/>
            <person name="Simpson S."/>
            <person name="Morris K."/>
            <person name="Thomas W.K."/>
            <person name="Tisa L.S."/>
        </authorList>
    </citation>
    <scope>NUCLEOTIDE SEQUENCE [LARGE SCALE GENOMIC DNA]</scope>
    <source>
        <strain evidence="2">CpI1-S</strain>
    </source>
</reference>
<dbReference type="RefSeq" id="WP_044885164.1">
    <property type="nucleotide sequence ID" value="NZ_JYFN01000016.1"/>
</dbReference>
<dbReference type="OrthoDB" id="3215291at2"/>
<gene>
    <name evidence="1" type="ORF">FF36_02500</name>
</gene>
<keyword evidence="2" id="KW-1185">Reference proteome</keyword>
<dbReference type="PATRIC" id="fig|1502723.3.peg.1592"/>
<comment type="caution">
    <text evidence="1">The sequence shown here is derived from an EMBL/GenBank/DDBJ whole genome shotgun (WGS) entry which is preliminary data.</text>
</comment>